<keyword evidence="3 4" id="KW-0067">ATP-binding</keyword>
<dbReference type="AlphaFoldDB" id="S9V3D4"/>
<dbReference type="SUPFAM" id="SSF52540">
    <property type="entry name" value="P-loop containing nucleoside triphosphate hydrolases"/>
    <property type="match status" value="1"/>
</dbReference>
<evidence type="ECO:0000313" key="6">
    <source>
        <dbReference type="Proteomes" id="UP000015354"/>
    </source>
</evidence>
<dbReference type="EMBL" id="ATMH01008554">
    <property type="protein sequence ID" value="EPY21426.1"/>
    <property type="molecule type" value="Genomic_DNA"/>
</dbReference>
<dbReference type="Proteomes" id="UP000015354">
    <property type="component" value="Unassembled WGS sequence"/>
</dbReference>
<keyword evidence="6" id="KW-1185">Reference proteome</keyword>
<dbReference type="GO" id="GO:0003723">
    <property type="term" value="F:RNA binding"/>
    <property type="evidence" value="ECO:0007669"/>
    <property type="project" value="UniProtKB-UniRule"/>
</dbReference>
<sequence>MKDKGEKEKKDDKPRSVVKSLKEIMEQCKTEHGHILKNEVDDAEIPITIFGSSAEDVAKAKEMIAHAVGVYKEMQQKQRAAQAMSELDINIRACKTLIAANDRNADAPNYISDAILRRIISTFRFVSPPDVRHFKAETKNGDHDKLVTVSKIVSQLKGVQAVMFCQSDKRVADMVGGKERVGRFFGGVTPAFLHRGLNKEERMQLLEDFKNGKPNANGVRERLLVTSEDYAKLAQKNVMPYVNLIINFSVPRTEEFYVLQSMVAGRHGTVGASFLIVNDKQDEFAIETDYLKKIERDVDFTVYTKEEDFSETAQCMTYDTVTEPLTLPTAYPPADWREHLNDAKPPKFHKRK</sequence>
<evidence type="ECO:0000256" key="4">
    <source>
        <dbReference type="RuleBase" id="RU365068"/>
    </source>
</evidence>
<evidence type="ECO:0000256" key="3">
    <source>
        <dbReference type="ARBA" id="ARBA00022840"/>
    </source>
</evidence>
<evidence type="ECO:0000313" key="5">
    <source>
        <dbReference type="EMBL" id="EPY21426.1"/>
    </source>
</evidence>
<comment type="function">
    <text evidence="4">RNA helicase.</text>
</comment>
<keyword evidence="4" id="KW-0347">Helicase</keyword>
<dbReference type="OrthoDB" id="278332at2759"/>
<comment type="catalytic activity">
    <reaction evidence="4">
        <text>ATP + H2O = ADP + phosphate + H(+)</text>
        <dbReference type="Rhea" id="RHEA:13065"/>
        <dbReference type="ChEBI" id="CHEBI:15377"/>
        <dbReference type="ChEBI" id="CHEBI:15378"/>
        <dbReference type="ChEBI" id="CHEBI:30616"/>
        <dbReference type="ChEBI" id="CHEBI:43474"/>
        <dbReference type="ChEBI" id="CHEBI:456216"/>
        <dbReference type="EC" id="3.6.4.13"/>
    </reaction>
</comment>
<dbReference type="InterPro" id="IPR027417">
    <property type="entry name" value="P-loop_NTPase"/>
</dbReference>
<dbReference type="EC" id="3.6.4.13" evidence="4"/>
<keyword evidence="4" id="KW-0694">RNA-binding</keyword>
<organism evidence="5 6">
    <name type="scientific">Strigomonas culicis</name>
    <dbReference type="NCBI Taxonomy" id="28005"/>
    <lineage>
        <taxon>Eukaryota</taxon>
        <taxon>Discoba</taxon>
        <taxon>Euglenozoa</taxon>
        <taxon>Kinetoplastea</taxon>
        <taxon>Metakinetoplastina</taxon>
        <taxon>Trypanosomatida</taxon>
        <taxon>Trypanosomatidae</taxon>
        <taxon>Strigomonadinae</taxon>
        <taxon>Strigomonas</taxon>
    </lineage>
</organism>
<evidence type="ECO:0000256" key="2">
    <source>
        <dbReference type="ARBA" id="ARBA00022801"/>
    </source>
</evidence>
<keyword evidence="1 4" id="KW-0547">Nucleotide-binding</keyword>
<comment type="domain">
    <text evidence="4">The Q motif is unique to and characteristic of the DEAD box family of RNA helicases and controls ATP binding and hydrolysis.</text>
</comment>
<dbReference type="PANTHER" id="PTHR24031">
    <property type="entry name" value="RNA HELICASE"/>
    <property type="match status" value="1"/>
</dbReference>
<accession>S9V3D4</accession>
<dbReference type="GO" id="GO:0005524">
    <property type="term" value="F:ATP binding"/>
    <property type="evidence" value="ECO:0007669"/>
    <property type="project" value="UniProtKB-UniRule"/>
</dbReference>
<proteinExistence type="inferred from homology"/>
<comment type="caution">
    <text evidence="5">The sequence shown here is derived from an EMBL/GenBank/DDBJ whole genome shotgun (WGS) entry which is preliminary data.</text>
</comment>
<comment type="similarity">
    <text evidence="4">Belongs to the DEAD box helicase family.</text>
</comment>
<protein>
    <recommendedName>
        <fullName evidence="4">ATP-dependent RNA helicase</fullName>
        <ecNumber evidence="4">3.6.4.13</ecNumber>
    </recommendedName>
</protein>
<keyword evidence="2 4" id="KW-0378">Hydrolase</keyword>
<reference evidence="5 6" key="1">
    <citation type="journal article" date="2013" name="PLoS ONE">
        <title>Predicting the Proteins of Angomonas deanei, Strigomonas culicis and Their Respective Endosymbionts Reveals New Aspects of the Trypanosomatidae Family.</title>
        <authorList>
            <person name="Motta M.C."/>
            <person name="Martins A.C."/>
            <person name="de Souza S.S."/>
            <person name="Catta-Preta C.M."/>
            <person name="Silva R."/>
            <person name="Klein C.C."/>
            <person name="de Almeida L.G."/>
            <person name="de Lima Cunha O."/>
            <person name="Ciapina L.P."/>
            <person name="Brocchi M."/>
            <person name="Colabardini A.C."/>
            <person name="de Araujo Lima B."/>
            <person name="Machado C.R."/>
            <person name="de Almeida Soares C.M."/>
            <person name="Probst C.M."/>
            <person name="de Menezes C.B."/>
            <person name="Thompson C.E."/>
            <person name="Bartholomeu D.C."/>
            <person name="Gradia D.F."/>
            <person name="Pavoni D.P."/>
            <person name="Grisard E.C."/>
            <person name="Fantinatti-Garboggini F."/>
            <person name="Marchini F.K."/>
            <person name="Rodrigues-Luiz G.F."/>
            <person name="Wagner G."/>
            <person name="Goldman G.H."/>
            <person name="Fietto J.L."/>
            <person name="Elias M.C."/>
            <person name="Goldman M.H."/>
            <person name="Sagot M.F."/>
            <person name="Pereira M."/>
            <person name="Stoco P.H."/>
            <person name="de Mendonca-Neto R.P."/>
            <person name="Teixeira S.M."/>
            <person name="Maciel T.E."/>
            <person name="de Oliveira Mendes T.A."/>
            <person name="Urmenyi T.P."/>
            <person name="de Souza W."/>
            <person name="Schenkman S."/>
            <person name="de Vasconcelos A.T."/>
        </authorList>
    </citation>
    <scope>NUCLEOTIDE SEQUENCE [LARGE SCALE GENOMIC DNA]</scope>
</reference>
<name>S9V3D4_9TRYP</name>
<gene>
    <name evidence="5" type="ORF">STCU_08554</name>
</gene>
<dbReference type="GO" id="GO:0003724">
    <property type="term" value="F:RNA helicase activity"/>
    <property type="evidence" value="ECO:0007669"/>
    <property type="project" value="UniProtKB-EC"/>
</dbReference>
<dbReference type="Gene3D" id="3.40.50.300">
    <property type="entry name" value="P-loop containing nucleotide triphosphate hydrolases"/>
    <property type="match status" value="1"/>
</dbReference>
<dbReference type="GO" id="GO:0016787">
    <property type="term" value="F:hydrolase activity"/>
    <property type="evidence" value="ECO:0007669"/>
    <property type="project" value="UniProtKB-KW"/>
</dbReference>
<evidence type="ECO:0000256" key="1">
    <source>
        <dbReference type="ARBA" id="ARBA00022741"/>
    </source>
</evidence>